<dbReference type="InterPro" id="IPR052159">
    <property type="entry name" value="Competence_DNA_uptake"/>
</dbReference>
<keyword evidence="3 6" id="KW-0812">Transmembrane</keyword>
<evidence type="ECO:0000256" key="6">
    <source>
        <dbReference type="SAM" id="Phobius"/>
    </source>
</evidence>
<dbReference type="InterPro" id="IPR004477">
    <property type="entry name" value="ComEC_N"/>
</dbReference>
<feature type="transmembrane region" description="Helical" evidence="6">
    <location>
        <begin position="260"/>
        <end position="278"/>
    </location>
</feature>
<dbReference type="GO" id="GO:0030420">
    <property type="term" value="P:establishment of competence for transformation"/>
    <property type="evidence" value="ECO:0007669"/>
    <property type="project" value="InterPro"/>
</dbReference>
<dbReference type="Gene3D" id="3.60.15.10">
    <property type="entry name" value="Ribonuclease Z/Hydroxyacylglutathione hydrolase-like"/>
    <property type="match status" value="1"/>
</dbReference>
<feature type="transmembrane region" description="Helical" evidence="6">
    <location>
        <begin position="401"/>
        <end position="417"/>
    </location>
</feature>
<feature type="transmembrane region" description="Helical" evidence="6">
    <location>
        <begin position="290"/>
        <end position="306"/>
    </location>
</feature>
<dbReference type="InterPro" id="IPR036866">
    <property type="entry name" value="RibonucZ/Hydroxyglut_hydro"/>
</dbReference>
<evidence type="ECO:0000256" key="1">
    <source>
        <dbReference type="ARBA" id="ARBA00004651"/>
    </source>
</evidence>
<dbReference type="RefSeq" id="WP_308955798.1">
    <property type="nucleotide sequence ID" value="NZ_JAVICY010000010.1"/>
</dbReference>
<dbReference type="Pfam" id="PF00753">
    <property type="entry name" value="Lactamase_B"/>
    <property type="match status" value="1"/>
</dbReference>
<evidence type="ECO:0000256" key="4">
    <source>
        <dbReference type="ARBA" id="ARBA00022989"/>
    </source>
</evidence>
<dbReference type="Pfam" id="PF03772">
    <property type="entry name" value="Competence"/>
    <property type="match status" value="1"/>
</dbReference>
<sequence length="795" mass="90939">MGSQISLLDTSIHPLLICSTSVVAILLFLKIKTIKQHFFRLCIAMILSALSFSLGHLYADRALDIRLANRITHIQDLDAIIYVDQISQISNSIENVDLSTTKSKQKVWVLNQGAEPVQWLAYLNENQAQILKLGHYYQIQGQAKPAHSYAVDGVFDQEKWFIQENISATFTIHQIIEIDENELNYSKFIRQQKHWISKFKLGIEQKRLDFRALINTGKYQNQGLMLALLTGDESLLSKKQQDQFKRLGISHLLAISGPHVLIFASLVIAVFSAMINRFYAQIYLKTPKQYLILLPFCCAVWIYTAFVGFEIPAIRTLLTVLITAALLLSKQSIQPLKTLLISASILLLYDPFSILSAAFWLSYGACFILLRIYQTIQKKSFTEQVSVKNQIYTATKVLIESQWKVFIALMPLVILIFKQVSWVAPISNLFAIPLIGAVVVPVDIVAAMLSFFSDSLASFTFHLVDFSLSILMSGLDHIDQYTHAHLTWFAFNIWTIVCFFTGIFILFLPKGVVPKFWAILCFLPIFLPVKKQHPFEMTILDVGQGQAVFLELASKNIMIDTGGYYDEEKFSVGEQIIVPYLMRQGISKIDQLILSHLDQDHSGAFDKMVKSIKINEIYSSEYRDKFSPEQFKYCYAGQKWQYDQVKIEILHPDKNSLSNASIDRNENSCVVYIQVLDAKVYQNFLIMGDAGWDSEYQILEKYPDLKVDVLVLGHHGSQHSSSYDFLAKLKPKLAIASAGYNNRYHHPTPIVIQRLKALNIPFISTIEQGSIHFVLERRGEMKIYKYRDRLKWLKR</sequence>
<keyword evidence="5 6" id="KW-0472">Membrane</keyword>
<keyword evidence="2" id="KW-1003">Cell membrane</keyword>
<dbReference type="InterPro" id="IPR035681">
    <property type="entry name" value="ComA-like_MBL"/>
</dbReference>
<comment type="caution">
    <text evidence="8">The sequence shown here is derived from an EMBL/GenBank/DDBJ whole genome shotgun (WGS) entry which is preliminary data.</text>
</comment>
<feature type="transmembrane region" description="Helical" evidence="6">
    <location>
        <begin position="12"/>
        <end position="31"/>
    </location>
</feature>
<dbReference type="EMBL" id="JAVIDA010000009">
    <property type="protein sequence ID" value="MDQ9071545.1"/>
    <property type="molecule type" value="Genomic_DNA"/>
</dbReference>
<dbReference type="CDD" id="cd07731">
    <property type="entry name" value="ComA-like_MBL-fold"/>
    <property type="match status" value="1"/>
</dbReference>
<gene>
    <name evidence="8" type="ORF">RFH51_08755</name>
</gene>
<dbReference type="AlphaFoldDB" id="A0AAW8JIX6"/>
<dbReference type="InterPro" id="IPR001279">
    <property type="entry name" value="Metallo-B-lactamas"/>
</dbReference>
<dbReference type="SMART" id="SM00849">
    <property type="entry name" value="Lactamase_B"/>
    <property type="match status" value="1"/>
</dbReference>
<evidence type="ECO:0000313" key="8">
    <source>
        <dbReference type="EMBL" id="MDQ9071545.1"/>
    </source>
</evidence>
<evidence type="ECO:0000256" key="2">
    <source>
        <dbReference type="ARBA" id="ARBA00022475"/>
    </source>
</evidence>
<keyword evidence="4 6" id="KW-1133">Transmembrane helix</keyword>
<name>A0AAW8JIX6_9GAMM</name>
<dbReference type="PANTHER" id="PTHR30619:SF1">
    <property type="entry name" value="RECOMBINATION PROTEIN 2"/>
    <property type="match status" value="1"/>
</dbReference>
<reference evidence="8" key="1">
    <citation type="submission" date="2023-08" db="EMBL/GenBank/DDBJ databases">
        <title>Emergence of clinically-relevant ST2 carbapenem-resistant Acinetobacter baumannii strains in hospital sewages in Zhejiang, East of China.</title>
        <authorList>
            <person name="Kaichao C."/>
            <person name="Zhang R."/>
        </authorList>
    </citation>
    <scope>NUCLEOTIDE SEQUENCE</scope>
    <source>
        <strain evidence="8">M-SY-60</strain>
    </source>
</reference>
<feature type="transmembrane region" description="Helical" evidence="6">
    <location>
        <begin position="38"/>
        <end position="59"/>
    </location>
</feature>
<dbReference type="NCBIfam" id="TIGR00361">
    <property type="entry name" value="ComEC_Rec2"/>
    <property type="match status" value="1"/>
</dbReference>
<dbReference type="PANTHER" id="PTHR30619">
    <property type="entry name" value="DNA INTERNALIZATION/COMPETENCE PROTEIN COMEC/REC2"/>
    <property type="match status" value="1"/>
</dbReference>
<proteinExistence type="predicted"/>
<evidence type="ECO:0000256" key="3">
    <source>
        <dbReference type="ARBA" id="ARBA00022692"/>
    </source>
</evidence>
<comment type="subcellular location">
    <subcellularLocation>
        <location evidence="1">Cell membrane</location>
        <topology evidence="1">Multi-pass membrane protein</topology>
    </subcellularLocation>
</comment>
<feature type="domain" description="Metallo-beta-lactamase" evidence="7">
    <location>
        <begin position="544"/>
        <end position="740"/>
    </location>
</feature>
<dbReference type="NCBIfam" id="TIGR00360">
    <property type="entry name" value="ComEC_N-term"/>
    <property type="match status" value="1"/>
</dbReference>
<protein>
    <submittedName>
        <fullName evidence="8">DNA internalization-related competence protein ComEC/Rec2</fullName>
    </submittedName>
</protein>
<dbReference type="InterPro" id="IPR004797">
    <property type="entry name" value="Competence_ComEC/Rec2"/>
</dbReference>
<dbReference type="Proteomes" id="UP001243195">
    <property type="component" value="Unassembled WGS sequence"/>
</dbReference>
<evidence type="ECO:0000259" key="7">
    <source>
        <dbReference type="SMART" id="SM00849"/>
    </source>
</evidence>
<feature type="transmembrane region" description="Helical" evidence="6">
    <location>
        <begin position="429"/>
        <end position="449"/>
    </location>
</feature>
<dbReference type="GO" id="GO:0005886">
    <property type="term" value="C:plasma membrane"/>
    <property type="evidence" value="ECO:0007669"/>
    <property type="project" value="UniProtKB-SubCell"/>
</dbReference>
<dbReference type="SUPFAM" id="SSF56281">
    <property type="entry name" value="Metallo-hydrolase/oxidoreductase"/>
    <property type="match status" value="1"/>
</dbReference>
<feature type="transmembrane region" description="Helical" evidence="6">
    <location>
        <begin position="486"/>
        <end position="506"/>
    </location>
</feature>
<organism evidence="8 9">
    <name type="scientific">Acinetobacter gerneri</name>
    <dbReference type="NCBI Taxonomy" id="202952"/>
    <lineage>
        <taxon>Bacteria</taxon>
        <taxon>Pseudomonadati</taxon>
        <taxon>Pseudomonadota</taxon>
        <taxon>Gammaproteobacteria</taxon>
        <taxon>Moraxellales</taxon>
        <taxon>Moraxellaceae</taxon>
        <taxon>Acinetobacter</taxon>
    </lineage>
</organism>
<evidence type="ECO:0000313" key="9">
    <source>
        <dbReference type="Proteomes" id="UP001243195"/>
    </source>
</evidence>
<accession>A0AAW8JIX6</accession>
<evidence type="ECO:0000256" key="5">
    <source>
        <dbReference type="ARBA" id="ARBA00023136"/>
    </source>
</evidence>